<name>A0AAN5C1C2_9BILA</name>
<reference evidence="3" key="1">
    <citation type="submission" date="2022-10" db="EMBL/GenBank/DDBJ databases">
        <title>Genome assembly of Pristionchus species.</title>
        <authorList>
            <person name="Yoshida K."/>
            <person name="Sommer R.J."/>
        </authorList>
    </citation>
    <scope>NUCLEOTIDE SEQUENCE [LARGE SCALE GENOMIC DNA]</scope>
    <source>
        <strain evidence="3">RS5460</strain>
    </source>
</reference>
<organism evidence="2 3">
    <name type="scientific">Pristionchus mayeri</name>
    <dbReference type="NCBI Taxonomy" id="1317129"/>
    <lineage>
        <taxon>Eukaryota</taxon>
        <taxon>Metazoa</taxon>
        <taxon>Ecdysozoa</taxon>
        <taxon>Nematoda</taxon>
        <taxon>Chromadorea</taxon>
        <taxon>Rhabditida</taxon>
        <taxon>Rhabditina</taxon>
        <taxon>Diplogasteromorpha</taxon>
        <taxon>Diplogasteroidea</taxon>
        <taxon>Neodiplogasteridae</taxon>
        <taxon>Pristionchus</taxon>
    </lineage>
</organism>
<dbReference type="AlphaFoldDB" id="A0AAN5C1C2"/>
<accession>A0AAN5C1C2</accession>
<keyword evidence="3" id="KW-1185">Reference proteome</keyword>
<dbReference type="EMBL" id="BTRK01000001">
    <property type="protein sequence ID" value="GMR33138.1"/>
    <property type="molecule type" value="Genomic_DNA"/>
</dbReference>
<sequence length="94" mass="10711">KISLILLLLVAHCGFALDEEENINVNRNCVNGRCIESINGKCHIVMDRRRSRSTMPSCICRKDECFHCFDGDCRPAVGNECKDEAATQRRIERI</sequence>
<dbReference type="Proteomes" id="UP001328107">
    <property type="component" value="Unassembled WGS sequence"/>
</dbReference>
<feature type="chain" id="PRO_5043034967" evidence="1">
    <location>
        <begin position="17"/>
        <end position="94"/>
    </location>
</feature>
<feature type="non-terminal residue" evidence="2">
    <location>
        <position position="1"/>
    </location>
</feature>
<proteinExistence type="predicted"/>
<keyword evidence="1" id="KW-0732">Signal</keyword>
<evidence type="ECO:0000313" key="2">
    <source>
        <dbReference type="EMBL" id="GMR33138.1"/>
    </source>
</evidence>
<gene>
    <name evidence="2" type="ORF">PMAYCL1PPCAC_03333</name>
</gene>
<evidence type="ECO:0000313" key="3">
    <source>
        <dbReference type="Proteomes" id="UP001328107"/>
    </source>
</evidence>
<feature type="signal peptide" evidence="1">
    <location>
        <begin position="1"/>
        <end position="16"/>
    </location>
</feature>
<protein>
    <submittedName>
        <fullName evidence="2">Uncharacterized protein</fullName>
    </submittedName>
</protein>
<evidence type="ECO:0000256" key="1">
    <source>
        <dbReference type="SAM" id="SignalP"/>
    </source>
</evidence>
<comment type="caution">
    <text evidence="2">The sequence shown here is derived from an EMBL/GenBank/DDBJ whole genome shotgun (WGS) entry which is preliminary data.</text>
</comment>